<organism evidence="1">
    <name type="scientific">marine sediment metagenome</name>
    <dbReference type="NCBI Taxonomy" id="412755"/>
    <lineage>
        <taxon>unclassified sequences</taxon>
        <taxon>metagenomes</taxon>
        <taxon>ecological metagenomes</taxon>
    </lineage>
</organism>
<reference evidence="1" key="1">
    <citation type="journal article" date="2014" name="Front. Microbiol.">
        <title>High frequency of phylogenetically diverse reductive dehalogenase-homologous genes in deep subseafloor sedimentary metagenomes.</title>
        <authorList>
            <person name="Kawai M."/>
            <person name="Futagami T."/>
            <person name="Toyoda A."/>
            <person name="Takaki Y."/>
            <person name="Nishi S."/>
            <person name="Hori S."/>
            <person name="Arai W."/>
            <person name="Tsubouchi T."/>
            <person name="Morono Y."/>
            <person name="Uchiyama I."/>
            <person name="Ito T."/>
            <person name="Fujiyama A."/>
            <person name="Inagaki F."/>
            <person name="Takami H."/>
        </authorList>
    </citation>
    <scope>NUCLEOTIDE SEQUENCE</scope>
    <source>
        <strain evidence="1">Expedition CK06-06</strain>
    </source>
</reference>
<protein>
    <submittedName>
        <fullName evidence="1">Uncharacterized protein</fullName>
    </submittedName>
</protein>
<sequence length="39" mass="4260">MGAFESVRFQGTFITGGKLEQTVNVVDDLSQDAITLTNR</sequence>
<dbReference type="AlphaFoldDB" id="X0ZQU0"/>
<proteinExistence type="predicted"/>
<comment type="caution">
    <text evidence="1">The sequence shown here is derived from an EMBL/GenBank/DDBJ whole genome shotgun (WGS) entry which is preliminary data.</text>
</comment>
<gene>
    <name evidence="1" type="ORF">S01H4_17567</name>
</gene>
<name>X0ZQU0_9ZZZZ</name>
<accession>X0ZQU0</accession>
<dbReference type="EMBL" id="BART01007749">
    <property type="protein sequence ID" value="GAG62813.1"/>
    <property type="molecule type" value="Genomic_DNA"/>
</dbReference>
<evidence type="ECO:0000313" key="1">
    <source>
        <dbReference type="EMBL" id="GAG62813.1"/>
    </source>
</evidence>